<name>M0MSU4_9EURY</name>
<evidence type="ECO:0000313" key="1">
    <source>
        <dbReference type="EMBL" id="EMA48686.1"/>
    </source>
</evidence>
<comment type="caution">
    <text evidence="1">The sequence shown here is derived from an EMBL/GenBank/DDBJ whole genome shotgun (WGS) entry which is preliminary data.</text>
</comment>
<accession>M0MSU4</accession>
<organism evidence="1 2">
    <name type="scientific">Halococcus thailandensis JCM 13552</name>
    <dbReference type="NCBI Taxonomy" id="1227457"/>
    <lineage>
        <taxon>Archaea</taxon>
        <taxon>Methanobacteriati</taxon>
        <taxon>Methanobacteriota</taxon>
        <taxon>Stenosarchaea group</taxon>
        <taxon>Halobacteria</taxon>
        <taxon>Halobacteriales</taxon>
        <taxon>Halococcaceae</taxon>
        <taxon>Halococcus</taxon>
    </lineage>
</organism>
<sequence>MRSGAVAVLIAVVRGWLTITTSTGIAFHTIIRYGQQHAIAAVVRGWLTITTSTGIAFHTIIRYGQQHAIATQQPLEALLMVVSSLSTILSRRKTIEANHTGTTTTKTTASLSVLNTITP</sequence>
<dbReference type="EMBL" id="AOMF01000186">
    <property type="protein sequence ID" value="EMA48686.1"/>
    <property type="molecule type" value="Genomic_DNA"/>
</dbReference>
<dbReference type="AlphaFoldDB" id="M0MSU4"/>
<dbReference type="Proteomes" id="UP000011680">
    <property type="component" value="Unassembled WGS sequence"/>
</dbReference>
<evidence type="ECO:0000313" key="2">
    <source>
        <dbReference type="Proteomes" id="UP000011680"/>
    </source>
</evidence>
<proteinExistence type="predicted"/>
<gene>
    <name evidence="1" type="ORF">C451_19998</name>
</gene>
<reference evidence="1 2" key="1">
    <citation type="journal article" date="2014" name="PLoS Genet.">
        <title>Phylogenetically driven sequencing of extremely halophilic archaea reveals strategies for static and dynamic osmo-response.</title>
        <authorList>
            <person name="Becker E.A."/>
            <person name="Seitzer P.M."/>
            <person name="Tritt A."/>
            <person name="Larsen D."/>
            <person name="Krusor M."/>
            <person name="Yao A.I."/>
            <person name="Wu D."/>
            <person name="Madern D."/>
            <person name="Eisen J.A."/>
            <person name="Darling A.E."/>
            <person name="Facciotti M.T."/>
        </authorList>
    </citation>
    <scope>NUCLEOTIDE SEQUENCE [LARGE SCALE GENOMIC DNA]</scope>
    <source>
        <strain evidence="1 2">JCM 13552</strain>
    </source>
</reference>
<keyword evidence="2" id="KW-1185">Reference proteome</keyword>
<protein>
    <submittedName>
        <fullName evidence="1">Uncharacterized protein</fullName>
    </submittedName>
</protein>